<comment type="similarity">
    <text evidence="1">Belongs to the 'phage' integrase family.</text>
</comment>
<reference evidence="5" key="1">
    <citation type="journal article" date="2019" name="Int. J. Syst. Evol. Microbiol.">
        <title>The Global Catalogue of Microorganisms (GCM) 10K type strain sequencing project: providing services to taxonomists for standard genome sequencing and annotation.</title>
        <authorList>
            <consortium name="The Broad Institute Genomics Platform"/>
            <consortium name="The Broad Institute Genome Sequencing Center for Infectious Disease"/>
            <person name="Wu L."/>
            <person name="Ma J."/>
        </authorList>
    </citation>
    <scope>NUCLEOTIDE SEQUENCE [LARGE SCALE GENOMIC DNA]</scope>
    <source>
        <strain evidence="5">KACC 12649</strain>
    </source>
</reference>
<dbReference type="InterPro" id="IPR050808">
    <property type="entry name" value="Phage_Integrase"/>
</dbReference>
<keyword evidence="5" id="KW-1185">Reference proteome</keyword>
<dbReference type="EMBL" id="JBHSMU010000013">
    <property type="protein sequence ID" value="MFC5460597.1"/>
    <property type="molecule type" value="Genomic_DNA"/>
</dbReference>
<dbReference type="RefSeq" id="WP_379783604.1">
    <property type="nucleotide sequence ID" value="NZ_JBHSMU010000013.1"/>
</dbReference>
<keyword evidence="2" id="KW-0229">DNA integration</keyword>
<protein>
    <submittedName>
        <fullName evidence="4">Arm DNA-binding domain-containing protein</fullName>
    </submittedName>
</protein>
<keyword evidence="4" id="KW-0238">DNA-binding</keyword>
<evidence type="ECO:0000259" key="3">
    <source>
        <dbReference type="Pfam" id="PF13356"/>
    </source>
</evidence>
<dbReference type="PANTHER" id="PTHR30629">
    <property type="entry name" value="PROPHAGE INTEGRASE"/>
    <property type="match status" value="1"/>
</dbReference>
<evidence type="ECO:0000313" key="5">
    <source>
        <dbReference type="Proteomes" id="UP001596050"/>
    </source>
</evidence>
<dbReference type="InterPro" id="IPR025166">
    <property type="entry name" value="Integrase_DNA_bind_dom"/>
</dbReference>
<dbReference type="InterPro" id="IPR038488">
    <property type="entry name" value="Integrase_DNA-bd_sf"/>
</dbReference>
<dbReference type="Pfam" id="PF13356">
    <property type="entry name" value="Arm-DNA-bind_3"/>
    <property type="match status" value="1"/>
</dbReference>
<evidence type="ECO:0000256" key="2">
    <source>
        <dbReference type="ARBA" id="ARBA00022908"/>
    </source>
</evidence>
<name>A0ABW0L6Z5_9BURK</name>
<organism evidence="4 5">
    <name type="scientific">Massilia niabensis</name>
    <dbReference type="NCBI Taxonomy" id="544910"/>
    <lineage>
        <taxon>Bacteria</taxon>
        <taxon>Pseudomonadati</taxon>
        <taxon>Pseudomonadota</taxon>
        <taxon>Betaproteobacteria</taxon>
        <taxon>Burkholderiales</taxon>
        <taxon>Oxalobacteraceae</taxon>
        <taxon>Telluria group</taxon>
        <taxon>Massilia</taxon>
    </lineage>
</organism>
<accession>A0ABW0L6Z5</accession>
<gene>
    <name evidence="4" type="ORF">ACFPN5_12355</name>
</gene>
<dbReference type="Proteomes" id="UP001596050">
    <property type="component" value="Unassembled WGS sequence"/>
</dbReference>
<evidence type="ECO:0000256" key="1">
    <source>
        <dbReference type="ARBA" id="ARBA00008857"/>
    </source>
</evidence>
<proteinExistence type="inferred from homology"/>
<dbReference type="Gene3D" id="3.30.160.390">
    <property type="entry name" value="Integrase, DNA-binding domain"/>
    <property type="match status" value="1"/>
</dbReference>
<feature type="domain" description="Integrase DNA-binding" evidence="3">
    <location>
        <begin position="3"/>
        <end position="87"/>
    </location>
</feature>
<evidence type="ECO:0000313" key="4">
    <source>
        <dbReference type="EMBL" id="MFC5460597.1"/>
    </source>
</evidence>
<comment type="caution">
    <text evidence="4">The sequence shown here is derived from an EMBL/GenBank/DDBJ whole genome shotgun (WGS) entry which is preliminary data.</text>
</comment>
<dbReference type="PANTHER" id="PTHR30629:SF2">
    <property type="entry name" value="PROPHAGE INTEGRASE INTS-RELATED"/>
    <property type="match status" value="1"/>
</dbReference>
<dbReference type="GO" id="GO:0003677">
    <property type="term" value="F:DNA binding"/>
    <property type="evidence" value="ECO:0007669"/>
    <property type="project" value="UniProtKB-KW"/>
</dbReference>
<sequence>MALTDTFVRTVKAKGEPGQKYSDGEGMYLFVTPAGKYWRLDYRYLGKRKTLALGVYPTVSLSKARTGRAEAQAQLADGVDPNLAKRQHKLAAAAAASQTFETVARSWLQKTAASRAATTQERSLDGYSAAFFRISARCRSLR</sequence>